<dbReference type="InterPro" id="IPR029479">
    <property type="entry name" value="Nitroreductase"/>
</dbReference>
<sequence>MTVPHSPVKSSTYLEAVKHRRTVYGVTDNVSVSDDRIIEIVNEVIQTLPSSWNMQSTRILVTLGKEHKRFWDAVIAAAKPFVLEKQGEEDWKRNEDRFKSFQAAYGTISIFEDHTAIEKLHERFSKFPITVFEGFAEHSNAMHQITLWTALELEGLGASLQHSHFVPGVEDGIRSAFSIPSTWSVKAEIVFGGLSGEIPTVPEKEPVSTTVKVYR</sequence>
<proteinExistence type="predicted"/>
<dbReference type="EMBL" id="JBFXLS010000025">
    <property type="protein sequence ID" value="KAL2827331.1"/>
    <property type="molecule type" value="Genomic_DNA"/>
</dbReference>
<dbReference type="InterPro" id="IPR033877">
    <property type="entry name" value="Frm2/Hbn1"/>
</dbReference>
<evidence type="ECO:0000313" key="2">
    <source>
        <dbReference type="EMBL" id="KAL2827331.1"/>
    </source>
</evidence>
<name>A0ABR4IHU5_9EURO</name>
<dbReference type="PANTHER" id="PTHR43035">
    <property type="entry name" value="FATTY ACID REPRESSION MUTANT PROTEIN 2-RELATED"/>
    <property type="match status" value="1"/>
</dbReference>
<dbReference type="Pfam" id="PF00881">
    <property type="entry name" value="Nitroreductase"/>
    <property type="match status" value="1"/>
</dbReference>
<dbReference type="Proteomes" id="UP001610335">
    <property type="component" value="Unassembled WGS sequence"/>
</dbReference>
<dbReference type="PANTHER" id="PTHR43035:SF4">
    <property type="entry name" value="NITROREDUCTASE FAMILY PROTEIN (AFU_ORTHOLOGUE AFUA_3G03530)"/>
    <property type="match status" value="1"/>
</dbReference>
<gene>
    <name evidence="2" type="ORF">BDW59DRAFT_144138</name>
</gene>
<organism evidence="2 3">
    <name type="scientific">Aspergillus cavernicola</name>
    <dbReference type="NCBI Taxonomy" id="176166"/>
    <lineage>
        <taxon>Eukaryota</taxon>
        <taxon>Fungi</taxon>
        <taxon>Dikarya</taxon>
        <taxon>Ascomycota</taxon>
        <taxon>Pezizomycotina</taxon>
        <taxon>Eurotiomycetes</taxon>
        <taxon>Eurotiomycetidae</taxon>
        <taxon>Eurotiales</taxon>
        <taxon>Aspergillaceae</taxon>
        <taxon>Aspergillus</taxon>
        <taxon>Aspergillus subgen. Nidulantes</taxon>
    </lineage>
</organism>
<accession>A0ABR4IHU5</accession>
<dbReference type="SUPFAM" id="SSF55469">
    <property type="entry name" value="FMN-dependent nitroreductase-like"/>
    <property type="match status" value="1"/>
</dbReference>
<protein>
    <submittedName>
        <fullName evidence="2">Nitroreductase-like protein</fullName>
    </submittedName>
</protein>
<reference evidence="2 3" key="1">
    <citation type="submission" date="2024-07" db="EMBL/GenBank/DDBJ databases">
        <title>Section-level genome sequencing and comparative genomics of Aspergillus sections Usti and Cavernicolus.</title>
        <authorList>
            <consortium name="Lawrence Berkeley National Laboratory"/>
            <person name="Nybo J.L."/>
            <person name="Vesth T.C."/>
            <person name="Theobald S."/>
            <person name="Frisvad J.C."/>
            <person name="Larsen T.O."/>
            <person name="Kjaerboelling I."/>
            <person name="Rothschild-Mancinelli K."/>
            <person name="Lyhne E.K."/>
            <person name="Kogle M.E."/>
            <person name="Barry K."/>
            <person name="Clum A."/>
            <person name="Na H."/>
            <person name="Ledsgaard L."/>
            <person name="Lin J."/>
            <person name="Lipzen A."/>
            <person name="Kuo A."/>
            <person name="Riley R."/>
            <person name="Mondo S."/>
            <person name="LaButti K."/>
            <person name="Haridas S."/>
            <person name="Pangalinan J."/>
            <person name="Salamov A.A."/>
            <person name="Simmons B.A."/>
            <person name="Magnuson J.K."/>
            <person name="Chen J."/>
            <person name="Drula E."/>
            <person name="Henrissat B."/>
            <person name="Wiebenga A."/>
            <person name="Lubbers R.J."/>
            <person name="Gomes A.C."/>
            <person name="Makela M.R."/>
            <person name="Stajich J."/>
            <person name="Grigoriev I.V."/>
            <person name="Mortensen U.H."/>
            <person name="De vries R.P."/>
            <person name="Baker S.E."/>
            <person name="Andersen M.R."/>
        </authorList>
    </citation>
    <scope>NUCLEOTIDE SEQUENCE [LARGE SCALE GENOMIC DNA]</scope>
    <source>
        <strain evidence="2 3">CBS 600.67</strain>
    </source>
</reference>
<feature type="domain" description="Nitroreductase" evidence="1">
    <location>
        <begin position="17"/>
        <end position="192"/>
    </location>
</feature>
<evidence type="ECO:0000313" key="3">
    <source>
        <dbReference type="Proteomes" id="UP001610335"/>
    </source>
</evidence>
<evidence type="ECO:0000259" key="1">
    <source>
        <dbReference type="Pfam" id="PF00881"/>
    </source>
</evidence>
<comment type="caution">
    <text evidence="2">The sequence shown here is derived from an EMBL/GenBank/DDBJ whole genome shotgun (WGS) entry which is preliminary data.</text>
</comment>
<keyword evidence="3" id="KW-1185">Reference proteome</keyword>
<dbReference type="InterPro" id="IPR000415">
    <property type="entry name" value="Nitroreductase-like"/>
</dbReference>
<dbReference type="Gene3D" id="3.40.109.10">
    <property type="entry name" value="NADH Oxidase"/>
    <property type="match status" value="1"/>
</dbReference>